<gene>
    <name evidence="3" type="ORF">DFR47_102537</name>
</gene>
<dbReference type="PANTHER" id="PTHR11735:SF11">
    <property type="entry name" value="TRNA THREONYLCARBAMOYLADENOSINE BIOSYNTHESIS PROTEIN TSAB"/>
    <property type="match status" value="1"/>
</dbReference>
<evidence type="ECO:0000313" key="4">
    <source>
        <dbReference type="Proteomes" id="UP000252893"/>
    </source>
</evidence>
<dbReference type="InterPro" id="IPR043129">
    <property type="entry name" value="ATPase_NBD"/>
</dbReference>
<proteinExistence type="predicted"/>
<dbReference type="GO" id="GO:0002949">
    <property type="term" value="P:tRNA threonylcarbamoyladenosine modification"/>
    <property type="evidence" value="ECO:0007669"/>
    <property type="project" value="InterPro"/>
</dbReference>
<feature type="domain" description="Gcp-like" evidence="2">
    <location>
        <begin position="34"/>
        <end position="136"/>
    </location>
</feature>
<dbReference type="GO" id="GO:0005829">
    <property type="term" value="C:cytosol"/>
    <property type="evidence" value="ECO:0007669"/>
    <property type="project" value="TreeGrafter"/>
</dbReference>
<evidence type="ECO:0000256" key="1">
    <source>
        <dbReference type="SAM" id="MobiDB-lite"/>
    </source>
</evidence>
<sequence>MTILALDTAGSMCAAALYDPQTQQVLAEVSHDIGKGHAELLLDYITQCFEAAKIMRSDVTRIAVNIGPGSFTGVRVGVSAARGFGLALSCPVIGVSGFEALSHEMQVFAPAQPVVIALSAYRGDIYAQGFDAQGQASTIPLAGNEAELLPVLQQLGADYALAGSGAAQLQVAEGGERRIISASAHASIGTFARLAALREAGNPPEPLYMRGPDVKPQAGFALPRQLAGGQLDELPRQLADGQMSEPPRQQAEQERG</sequence>
<name>A0A366E8L0_9HYPH</name>
<comment type="caution">
    <text evidence="3">The sequence shown here is derived from an EMBL/GenBank/DDBJ whole genome shotgun (WGS) entry which is preliminary data.</text>
</comment>
<dbReference type="InterPro" id="IPR022496">
    <property type="entry name" value="T6A_TsaB"/>
</dbReference>
<organism evidence="3 4">
    <name type="scientific">Pseudochrobactrum asaccharolyticum</name>
    <dbReference type="NCBI Taxonomy" id="354351"/>
    <lineage>
        <taxon>Bacteria</taxon>
        <taxon>Pseudomonadati</taxon>
        <taxon>Pseudomonadota</taxon>
        <taxon>Alphaproteobacteria</taxon>
        <taxon>Hyphomicrobiales</taxon>
        <taxon>Brucellaceae</taxon>
        <taxon>Pseudochrobactrum</taxon>
    </lineage>
</organism>
<feature type="region of interest" description="Disordered" evidence="1">
    <location>
        <begin position="204"/>
        <end position="256"/>
    </location>
</feature>
<accession>A0A366E8L0</accession>
<dbReference type="PANTHER" id="PTHR11735">
    <property type="entry name" value="TRNA N6-ADENOSINE THREONYLCARBAMOYLTRANSFERASE"/>
    <property type="match status" value="1"/>
</dbReference>
<reference evidence="3 4" key="1">
    <citation type="submission" date="2018-06" db="EMBL/GenBank/DDBJ databases">
        <title>Genomic Encyclopedia of Type Strains, Phase IV (KMG-IV): sequencing the most valuable type-strain genomes for metagenomic binning, comparative biology and taxonomic classification.</title>
        <authorList>
            <person name="Goeker M."/>
        </authorList>
    </citation>
    <scope>NUCLEOTIDE SEQUENCE [LARGE SCALE GENOMIC DNA]</scope>
    <source>
        <strain evidence="3 4">DSM 25619</strain>
    </source>
</reference>
<dbReference type="EMBL" id="QNRH01000002">
    <property type="protein sequence ID" value="RBO97748.1"/>
    <property type="molecule type" value="Genomic_DNA"/>
</dbReference>
<dbReference type="RefSeq" id="WP_113943706.1">
    <property type="nucleotide sequence ID" value="NZ_JBHEEG010000002.1"/>
</dbReference>
<dbReference type="InterPro" id="IPR000905">
    <property type="entry name" value="Gcp-like_dom"/>
</dbReference>
<dbReference type="CDD" id="cd24032">
    <property type="entry name" value="ASKHA_NBD_TsaB"/>
    <property type="match status" value="1"/>
</dbReference>
<dbReference type="NCBIfam" id="TIGR03725">
    <property type="entry name" value="T6A_YeaZ"/>
    <property type="match status" value="1"/>
</dbReference>
<dbReference type="Proteomes" id="UP000252893">
    <property type="component" value="Unassembled WGS sequence"/>
</dbReference>
<dbReference type="Gene3D" id="3.30.420.40">
    <property type="match status" value="2"/>
</dbReference>
<dbReference type="AlphaFoldDB" id="A0A366E8L0"/>
<dbReference type="Pfam" id="PF00814">
    <property type="entry name" value="TsaD"/>
    <property type="match status" value="1"/>
</dbReference>
<protein>
    <submittedName>
        <fullName evidence="3">tRNA threonylcarbamoyladenosine biosynthesis protein TsaB</fullName>
    </submittedName>
</protein>
<evidence type="ECO:0000259" key="2">
    <source>
        <dbReference type="Pfam" id="PF00814"/>
    </source>
</evidence>
<keyword evidence="4" id="KW-1185">Reference proteome</keyword>
<dbReference type="SUPFAM" id="SSF53067">
    <property type="entry name" value="Actin-like ATPase domain"/>
    <property type="match status" value="1"/>
</dbReference>
<evidence type="ECO:0000313" key="3">
    <source>
        <dbReference type="EMBL" id="RBO97748.1"/>
    </source>
</evidence>
<dbReference type="OrthoDB" id="9809995at2"/>